<dbReference type="PANTHER" id="PTHR36837">
    <property type="entry name" value="POLY(3-HYDROXYALKANOATE) POLYMERASE SUBUNIT PHAC"/>
    <property type="match status" value="1"/>
</dbReference>
<dbReference type="AlphaFoldDB" id="A0A375IGY2"/>
<evidence type="ECO:0000259" key="1">
    <source>
        <dbReference type="Pfam" id="PF06850"/>
    </source>
</evidence>
<feature type="domain" description="PHB de-polymerase C-terminal" evidence="1">
    <location>
        <begin position="212"/>
        <end position="412"/>
    </location>
</feature>
<dbReference type="InterPro" id="IPR009656">
    <property type="entry name" value="PHB_depo_C"/>
</dbReference>
<reference evidence="2 3" key="1">
    <citation type="submission" date="2018-01" db="EMBL/GenBank/DDBJ databases">
        <authorList>
            <person name="Gaut B.S."/>
            <person name="Morton B.R."/>
            <person name="Clegg M.T."/>
            <person name="Duvall M.R."/>
        </authorList>
    </citation>
    <scope>NUCLEOTIDE SEQUENCE [LARGE SCALE GENOMIC DNA]</scope>
    <source>
        <strain evidence="2">Cupriavidus taiwanensis LMG 19425</strain>
    </source>
</reference>
<dbReference type="Gene3D" id="3.40.50.1820">
    <property type="entry name" value="alpha/beta hydrolase"/>
    <property type="match status" value="1"/>
</dbReference>
<evidence type="ECO:0000313" key="2">
    <source>
        <dbReference type="EMBL" id="SPK72475.1"/>
    </source>
</evidence>
<dbReference type="SUPFAM" id="SSF53474">
    <property type="entry name" value="alpha/beta-Hydrolases"/>
    <property type="match status" value="1"/>
</dbReference>
<dbReference type="EMBL" id="LT991976">
    <property type="protein sequence ID" value="SPK72475.1"/>
    <property type="molecule type" value="Genomic_DNA"/>
</dbReference>
<dbReference type="Pfam" id="PF06850">
    <property type="entry name" value="PHB_depo_C"/>
    <property type="match status" value="1"/>
</dbReference>
<gene>
    <name evidence="2" type="ORF">CT19425_70175</name>
</gene>
<protein>
    <submittedName>
        <fullName evidence="2">PHB-depolymerase 5</fullName>
    </submittedName>
</protein>
<dbReference type="InterPro" id="IPR051321">
    <property type="entry name" value="PHA/PHB_synthase"/>
</dbReference>
<dbReference type="Proteomes" id="UP000255505">
    <property type="component" value="Chromosome I"/>
</dbReference>
<evidence type="ECO:0000313" key="3">
    <source>
        <dbReference type="Proteomes" id="UP000255505"/>
    </source>
</evidence>
<name>A0A375IGY2_9BURK</name>
<organism evidence="2 3">
    <name type="scientific">Cupriavidus taiwanensis</name>
    <dbReference type="NCBI Taxonomy" id="164546"/>
    <lineage>
        <taxon>Bacteria</taxon>
        <taxon>Pseudomonadati</taxon>
        <taxon>Pseudomonadota</taxon>
        <taxon>Betaproteobacteria</taxon>
        <taxon>Burkholderiales</taxon>
        <taxon>Burkholderiaceae</taxon>
        <taxon>Cupriavidus</taxon>
    </lineage>
</organism>
<proteinExistence type="predicted"/>
<dbReference type="InterPro" id="IPR010915">
    <property type="entry name" value="PHB_depoly_PhaZ"/>
</dbReference>
<dbReference type="PANTHER" id="PTHR36837:SF4">
    <property type="entry name" value="BLR0908 PROTEIN"/>
    <property type="match status" value="1"/>
</dbReference>
<sequence length="440" mass="48704">MVGVAMLYQIYEYQRAMMLAWADQSAQAFVNPFSPFAYIPGAKHFAAGWERLHCLSTGGDEPTFGIPDIVRDGCVVPVVEQIVWESPFCRLRRFEATTSARHGDVQRAVPAVLVCAPLAGHHAVMLREVVQSLLQEHIVYVTDWSNARHIPVADGSFHLDDYVTHVQEFIREIDVASLHVLAVCQATVPALGAIALLASRDERTPSSLTLIGGPIDARRSPTAIGRLASSHSIQWFRRNLVYTVPQPYAGAGRQVCPSFVQLSGLAAAQSAPLWDLYADYCATLARGDAELANSHWQALLDYSAVLDMAADCYLDTVRTVFQEFQMAFGSWQVRGQAVRPQDIRSTALLTIEGELDDISGRGQTHAAHDLCRGLSSRDKRLVTIPGCSHYDLFRGPTWRTKVFPSICDLTRHYAQPLGGRLRAKRAVRASTTFPCWNLTR</sequence>
<accession>A0A375IGY2</accession>
<dbReference type="InterPro" id="IPR029058">
    <property type="entry name" value="AB_hydrolase_fold"/>
</dbReference>
<dbReference type="NCBIfam" id="TIGR01849">
    <property type="entry name" value="PHB_depoly_PhaZ"/>
    <property type="match status" value="1"/>
</dbReference>
<dbReference type="PIRSF" id="PIRSF020818">
    <property type="entry name" value="PHB_depoly_PhaZ"/>
    <property type="match status" value="1"/>
</dbReference>